<evidence type="ECO:0000313" key="1">
    <source>
        <dbReference type="EMBL" id="AOV62274.1"/>
    </source>
</evidence>
<proteinExistence type="predicted"/>
<dbReference type="EMBL" id="KU686213">
    <property type="protein sequence ID" value="AOV62274.1"/>
    <property type="molecule type" value="Genomic_DNA"/>
</dbReference>
<gene>
    <name evidence="1" type="ORF">S420910_085</name>
</gene>
<organism evidence="1 2">
    <name type="scientific">Synechococcus phage S-CAM7</name>
    <dbReference type="NCBI Taxonomy" id="1883368"/>
    <lineage>
        <taxon>Viruses</taxon>
        <taxon>Duplodnaviria</taxon>
        <taxon>Heunggongvirae</taxon>
        <taxon>Uroviricota</taxon>
        <taxon>Caudoviricetes</taxon>
        <taxon>Pantevenvirales</taxon>
        <taxon>Kyanoviridae</taxon>
        <taxon>Mazuvirus</taxon>
        <taxon>Mazuvirus scam7</taxon>
    </lineage>
</organism>
<accession>A0A1D8KUN1</accession>
<evidence type="ECO:0000313" key="2">
    <source>
        <dbReference type="Proteomes" id="UP000226384"/>
    </source>
</evidence>
<sequence length="37" mass="4048">MGIDGSYVLTSDYINNSINRLGWLGLSSTFIVNVTII</sequence>
<reference evidence="1 2" key="1">
    <citation type="journal article" date="2016" name="Virology">
        <title>The genomic content and context of auxiliary metabolic genes in marine cyanomyoviruses.</title>
        <authorList>
            <person name="Crummett L.T."/>
            <person name="Puxty R.J."/>
            <person name="Weihe C."/>
            <person name="Marston M.F."/>
            <person name="Martiny J.B."/>
        </authorList>
    </citation>
    <scope>NUCLEOTIDE SEQUENCE [LARGE SCALE GENOMIC DNA]</scope>
    <source>
        <strain evidence="1">0910SB42</strain>
    </source>
</reference>
<dbReference type="Proteomes" id="UP000226384">
    <property type="component" value="Segment"/>
</dbReference>
<name>A0A1D8KUN1_9CAUD</name>
<protein>
    <submittedName>
        <fullName evidence="1">Uncharacterized protein</fullName>
    </submittedName>
</protein>